<name>A0AAU9L0J1_9STRA</name>
<dbReference type="Pfam" id="PF08190">
    <property type="entry name" value="PIH1"/>
    <property type="match status" value="1"/>
</dbReference>
<evidence type="ECO:0000259" key="3">
    <source>
        <dbReference type="Pfam" id="PF08190"/>
    </source>
</evidence>
<evidence type="ECO:0000313" key="4">
    <source>
        <dbReference type="EMBL" id="CAH0473651.1"/>
    </source>
</evidence>
<feature type="domain" description="PIH1 N-terminal" evidence="3">
    <location>
        <begin position="97"/>
        <end position="245"/>
    </location>
</feature>
<comment type="caution">
    <text evidence="4">The sequence shown here is derived from an EMBL/GenBank/DDBJ whole genome shotgun (WGS) entry which is preliminary data.</text>
</comment>
<proteinExistence type="inferred from homology"/>
<feature type="compositionally biased region" description="Basic and acidic residues" evidence="2">
    <location>
        <begin position="482"/>
        <end position="500"/>
    </location>
</feature>
<dbReference type="InterPro" id="IPR012981">
    <property type="entry name" value="PIH1_N"/>
</dbReference>
<dbReference type="InterPro" id="IPR050734">
    <property type="entry name" value="PIH1/Kintoun_subfamily"/>
</dbReference>
<dbReference type="PANTHER" id="PTHR22997:SF0">
    <property type="entry name" value="PIH1 DOMAIN-CONTAINING PROTEIN 1"/>
    <property type="match status" value="1"/>
</dbReference>
<organism evidence="4 5">
    <name type="scientific">Peronospora belbahrii</name>
    <dbReference type="NCBI Taxonomy" id="622444"/>
    <lineage>
        <taxon>Eukaryota</taxon>
        <taxon>Sar</taxon>
        <taxon>Stramenopiles</taxon>
        <taxon>Oomycota</taxon>
        <taxon>Peronosporomycetes</taxon>
        <taxon>Peronosporales</taxon>
        <taxon>Peronosporaceae</taxon>
        <taxon>Peronospora</taxon>
    </lineage>
</organism>
<comment type="similarity">
    <text evidence="1">Belongs to the PIH1 family.</text>
</comment>
<dbReference type="GO" id="GO:0005737">
    <property type="term" value="C:cytoplasm"/>
    <property type="evidence" value="ECO:0007669"/>
    <property type="project" value="TreeGrafter"/>
</dbReference>
<dbReference type="EMBL" id="CAKKTJ010000086">
    <property type="protein sequence ID" value="CAH0473651.1"/>
    <property type="molecule type" value="Genomic_DNA"/>
</dbReference>
<reference evidence="4" key="1">
    <citation type="submission" date="2021-11" db="EMBL/GenBank/DDBJ databases">
        <authorList>
            <person name="Islam A."/>
            <person name="Islam S."/>
            <person name="Flora M.S."/>
            <person name="Rahman M."/>
            <person name="Ziaur R.M."/>
            <person name="Epstein J.H."/>
            <person name="Hassan M."/>
            <person name="Klassen M."/>
            <person name="Woodard K."/>
            <person name="Webb A."/>
            <person name="Webby R.J."/>
            <person name="El Zowalaty M.E."/>
        </authorList>
    </citation>
    <scope>NUCLEOTIDE SEQUENCE</scope>
    <source>
        <strain evidence="4">Pbs3</strain>
    </source>
</reference>
<sequence>MTSFSPPHDFILKWLDTLEKTDPEGYKRLIDTIQNQVKTAEMERTEDVVSARKGDIDAEMYNLLKASASERRTTADTNSLEFKSRFCGDKFIREDGSKDTQEGMYIDVKPGFVLMTNDTQNKKKVWTAILFFADEIQVFSEKTKLDDKGKEQKGIHVPLSLGAPREVENTMGVSSLAFDVAVNTKAVEDCKVDKTGTFRNFVCELAIEYIDLKYKIKLDGRYKLPRLTYRGKLPPPRHYIRKAQPPIIQEVTPEITAALKQACTSKSTAQKITKASSNFKMATARFDIFEERNGDRVVCQRLPSVMKGSIPLSPAVLELAGDRLIVSVKFGNNVRAARDVKLELHAELLSVKTTTHNDLEIFLPYPVDRNSARVCFDPARNTVDVILIIDKSWDTLGPDCGSASWLLEQELAKENEAVAKSNTKKPKTLVEMFQLANAESSNDRNRATRQLGPVIEDDKVPKNQSHRKDVMMSMHSLEQRRIEREQETKQPEAKWTQKCDEAEEMQETTQENEKSCSEMYPNELESTYINVEAIVRQEKSRLDRHQQQQKEEIDSEKEYMHTEKAKRIAAKWSRNNKDGSLNLQSALAFGLY</sequence>
<protein>
    <recommendedName>
        <fullName evidence="3">PIH1 N-terminal domain-containing protein</fullName>
    </recommendedName>
</protein>
<dbReference type="Proteomes" id="UP001160483">
    <property type="component" value="Unassembled WGS sequence"/>
</dbReference>
<evidence type="ECO:0000313" key="5">
    <source>
        <dbReference type="Proteomes" id="UP001160483"/>
    </source>
</evidence>
<feature type="region of interest" description="Disordered" evidence="2">
    <location>
        <begin position="482"/>
        <end position="501"/>
    </location>
</feature>
<gene>
    <name evidence="4" type="ORF">PBS003_LOCUS534</name>
</gene>
<evidence type="ECO:0000256" key="2">
    <source>
        <dbReference type="SAM" id="MobiDB-lite"/>
    </source>
</evidence>
<dbReference type="AlphaFoldDB" id="A0AAU9L0J1"/>
<accession>A0AAU9L0J1</accession>
<dbReference type="PANTHER" id="PTHR22997">
    <property type="entry name" value="PIH1 DOMAIN-CONTAINING PROTEIN 1"/>
    <property type="match status" value="1"/>
</dbReference>
<evidence type="ECO:0000256" key="1">
    <source>
        <dbReference type="ARBA" id="ARBA00008511"/>
    </source>
</evidence>